<feature type="non-terminal residue" evidence="1">
    <location>
        <position position="1"/>
    </location>
</feature>
<evidence type="ECO:0000313" key="2">
    <source>
        <dbReference type="Proteomes" id="UP000789396"/>
    </source>
</evidence>
<accession>A0A9N9GBI9</accession>
<dbReference type="Proteomes" id="UP000789396">
    <property type="component" value="Unassembled WGS sequence"/>
</dbReference>
<organism evidence="1 2">
    <name type="scientific">Racocetra fulgida</name>
    <dbReference type="NCBI Taxonomy" id="60492"/>
    <lineage>
        <taxon>Eukaryota</taxon>
        <taxon>Fungi</taxon>
        <taxon>Fungi incertae sedis</taxon>
        <taxon>Mucoromycota</taxon>
        <taxon>Glomeromycotina</taxon>
        <taxon>Glomeromycetes</taxon>
        <taxon>Diversisporales</taxon>
        <taxon>Gigasporaceae</taxon>
        <taxon>Racocetra</taxon>
    </lineage>
</organism>
<proteinExistence type="predicted"/>
<protein>
    <submittedName>
        <fullName evidence="1">256_t:CDS:1</fullName>
    </submittedName>
</protein>
<evidence type="ECO:0000313" key="1">
    <source>
        <dbReference type="EMBL" id="CAG8598525.1"/>
    </source>
</evidence>
<name>A0A9N9GBI9_9GLOM</name>
<keyword evidence="2" id="KW-1185">Reference proteome</keyword>
<dbReference type="AlphaFoldDB" id="A0A9N9GBI9"/>
<dbReference type="EMBL" id="CAJVPZ010008491">
    <property type="protein sequence ID" value="CAG8598525.1"/>
    <property type="molecule type" value="Genomic_DNA"/>
</dbReference>
<gene>
    <name evidence="1" type="ORF">RFULGI_LOCUS6511</name>
</gene>
<comment type="caution">
    <text evidence="1">The sequence shown here is derived from an EMBL/GenBank/DDBJ whole genome shotgun (WGS) entry which is preliminary data.</text>
</comment>
<reference evidence="1" key="1">
    <citation type="submission" date="2021-06" db="EMBL/GenBank/DDBJ databases">
        <authorList>
            <person name="Kallberg Y."/>
            <person name="Tangrot J."/>
            <person name="Rosling A."/>
        </authorList>
    </citation>
    <scope>NUCLEOTIDE SEQUENCE</scope>
    <source>
        <strain evidence="1">IN212</strain>
    </source>
</reference>
<sequence length="87" mass="10178">KTVYIIAETKGFQTFLQFFVLLGAEILKSMLFKISYYIASNNNDYNEDINNISYNELTYIKDFEYFKNFINDVDLSYIGTTILVVIS</sequence>